<proteinExistence type="predicted"/>
<dbReference type="EMBL" id="QPJL01000019">
    <property type="protein sequence ID" value="RCW80479.1"/>
    <property type="molecule type" value="Genomic_DNA"/>
</dbReference>
<dbReference type="Proteomes" id="UP000253345">
    <property type="component" value="Unassembled WGS sequence"/>
</dbReference>
<evidence type="ECO:0000256" key="1">
    <source>
        <dbReference type="SAM" id="Phobius"/>
    </source>
</evidence>
<evidence type="ECO:0000313" key="2">
    <source>
        <dbReference type="EMBL" id="RCW80479.1"/>
    </source>
</evidence>
<dbReference type="PANTHER" id="PTHR43738">
    <property type="entry name" value="ABC TRANSPORTER, MEMBRANE PROTEIN"/>
    <property type="match status" value="1"/>
</dbReference>
<feature type="transmembrane region" description="Helical" evidence="1">
    <location>
        <begin position="312"/>
        <end position="332"/>
    </location>
</feature>
<sequence>MAELWNGLSADMQDALTLLAILAPGLVLGAVICRGLRLWPLLSSLLRRYPWTNLGYVALVALSVGLGVGLIAQERGLRQASARVAAKFDLILAAPGDEIAMLMATVYLQPTGAPLLDGVTWDQVSRSAGAALVAPIAYGDSWQGHPLVGSTAEFVAHLSGDLAEGRMFAENWQAVIGARVPLEIGAHLSPAHGADEAAEHDAHEGIEFQITGRMAPTGSPWDDAIITPVESVWLTHGLGNGHEDAGSDRIGAPFDPRHFPGTPAILIATPDLAAAYGLQAQFSSDRTMAFFPGAVLARLHGLMGNLREVMSVLSLGTQILVAASVMAGLIVLSRLFARRLALLQALGAPARMIFALVWAHAALLLGAGAVLGLGVGLVAVRGLSAVLSARSGLLIEPHLGWPELHVVAAYFTLALLVALVPAALALTRPVTQELRR</sequence>
<gene>
    <name evidence="2" type="ORF">DFP89_11938</name>
</gene>
<keyword evidence="1" id="KW-1133">Transmembrane helix</keyword>
<dbReference type="InterPro" id="IPR051125">
    <property type="entry name" value="ABC-4/HrtB_transporter"/>
</dbReference>
<feature type="transmembrane region" description="Helical" evidence="1">
    <location>
        <begin position="353"/>
        <end position="384"/>
    </location>
</feature>
<dbReference type="OrthoDB" id="9784014at2"/>
<keyword evidence="1" id="KW-0812">Transmembrane</keyword>
<keyword evidence="1" id="KW-0472">Membrane</keyword>
<feature type="transmembrane region" description="Helical" evidence="1">
    <location>
        <begin position="404"/>
        <end position="426"/>
    </location>
</feature>
<keyword evidence="3" id="KW-1185">Reference proteome</keyword>
<name>A0A368YLK8_9RHOB</name>
<evidence type="ECO:0000313" key="3">
    <source>
        <dbReference type="Proteomes" id="UP000253345"/>
    </source>
</evidence>
<dbReference type="PANTHER" id="PTHR43738:SF2">
    <property type="entry name" value="ABC TRANSPORTER PERMEASE"/>
    <property type="match status" value="1"/>
</dbReference>
<dbReference type="RefSeq" id="WP_114350197.1">
    <property type="nucleotide sequence ID" value="NZ_QPJL01000019.1"/>
</dbReference>
<reference evidence="2 3" key="1">
    <citation type="submission" date="2018-07" db="EMBL/GenBank/DDBJ databases">
        <title>Genomic Encyclopedia of Type Strains, Phase III (KMG-III): the genomes of soil and plant-associated and newly described type strains.</title>
        <authorList>
            <person name="Whitman W."/>
        </authorList>
    </citation>
    <scope>NUCLEOTIDE SEQUENCE [LARGE SCALE GENOMIC DNA]</scope>
    <source>
        <strain evidence="2 3">CECT 8525</strain>
    </source>
</reference>
<accession>A0A368YLK8</accession>
<feature type="transmembrane region" description="Helical" evidence="1">
    <location>
        <begin position="53"/>
        <end position="72"/>
    </location>
</feature>
<dbReference type="AlphaFoldDB" id="A0A368YLK8"/>
<organism evidence="2 3">
    <name type="scientific">Paracoccus lutimaris</name>
    <dbReference type="NCBI Taxonomy" id="1490030"/>
    <lineage>
        <taxon>Bacteria</taxon>
        <taxon>Pseudomonadati</taxon>
        <taxon>Pseudomonadota</taxon>
        <taxon>Alphaproteobacteria</taxon>
        <taxon>Rhodobacterales</taxon>
        <taxon>Paracoccaceae</taxon>
        <taxon>Paracoccus</taxon>
    </lineage>
</organism>
<protein>
    <submittedName>
        <fullName evidence="2">Putative ABC transport system permease protein</fullName>
    </submittedName>
</protein>
<comment type="caution">
    <text evidence="2">The sequence shown here is derived from an EMBL/GenBank/DDBJ whole genome shotgun (WGS) entry which is preliminary data.</text>
</comment>